<dbReference type="SUPFAM" id="SSF51735">
    <property type="entry name" value="NAD(P)-binding Rossmann-fold domains"/>
    <property type="match status" value="1"/>
</dbReference>
<name>A0ABY6LVF0_9FLAO</name>
<dbReference type="EMBL" id="CP081495">
    <property type="protein sequence ID" value="UYW00304.1"/>
    <property type="molecule type" value="Genomic_DNA"/>
</dbReference>
<gene>
    <name evidence="4" type="ORF">K5I29_06885</name>
</gene>
<dbReference type="InterPro" id="IPR010099">
    <property type="entry name" value="SDR39U1"/>
</dbReference>
<accession>A0ABY6LVF0</accession>
<organism evidence="4 5">
    <name type="scientific">Flavobacterium agricola</name>
    <dbReference type="NCBI Taxonomy" id="2870839"/>
    <lineage>
        <taxon>Bacteria</taxon>
        <taxon>Pseudomonadati</taxon>
        <taxon>Bacteroidota</taxon>
        <taxon>Flavobacteriia</taxon>
        <taxon>Flavobacteriales</taxon>
        <taxon>Flavobacteriaceae</taxon>
        <taxon>Flavobacterium</taxon>
    </lineage>
</organism>
<dbReference type="Pfam" id="PF01370">
    <property type="entry name" value="Epimerase"/>
    <property type="match status" value="1"/>
</dbReference>
<evidence type="ECO:0000313" key="4">
    <source>
        <dbReference type="EMBL" id="UYW00304.1"/>
    </source>
</evidence>
<comment type="similarity">
    <text evidence="1">Belongs to the NAD(P)-dependent epimerase/dehydratase family. SDR39U1 subfamily.</text>
</comment>
<keyword evidence="5" id="KW-1185">Reference proteome</keyword>
<evidence type="ECO:0000313" key="5">
    <source>
        <dbReference type="Proteomes" id="UP001163328"/>
    </source>
</evidence>
<evidence type="ECO:0000259" key="2">
    <source>
        <dbReference type="Pfam" id="PF01370"/>
    </source>
</evidence>
<dbReference type="InterPro" id="IPR036291">
    <property type="entry name" value="NAD(P)-bd_dom_sf"/>
</dbReference>
<protein>
    <submittedName>
        <fullName evidence="4">TIGR01777 family oxidoreductase</fullName>
    </submittedName>
</protein>
<sequence>MKVLISGATGLVGKQLVEYLINQNHEVNILTHSQSKATIFNHKKVKSFFWDTDEQIMDKACFARVDAIIHLAGATISKRWTKGYKKQIIDSRVNSTKLLFNAVRELPAHQIKHFICASAIGIYPDSLTEKYTESYHGHSDYFLADVVEKWEQTADFFESLHIKVTKLRTGLVLARAGGAFPLMVNPVKKYIGANFGSGKQIYSWIHIDDLVRMYAFVLMHELDGVFNAVASNPVTCAQLMQAIANQVGSKIWLPNIPSGLLKMAMGEMAHLVLDGQFVVNNKIKTHDFNFVYEDINTAVKSLV</sequence>
<dbReference type="RefSeq" id="WP_264431913.1">
    <property type="nucleotide sequence ID" value="NZ_CP081495.1"/>
</dbReference>
<dbReference type="NCBIfam" id="TIGR01777">
    <property type="entry name" value="yfcH"/>
    <property type="match status" value="1"/>
</dbReference>
<dbReference type="Pfam" id="PF08338">
    <property type="entry name" value="DUF1731"/>
    <property type="match status" value="1"/>
</dbReference>
<feature type="domain" description="NAD-dependent epimerase/dehydratase" evidence="2">
    <location>
        <begin position="3"/>
        <end position="220"/>
    </location>
</feature>
<dbReference type="InterPro" id="IPR001509">
    <property type="entry name" value="Epimerase_deHydtase"/>
</dbReference>
<proteinExistence type="inferred from homology"/>
<dbReference type="InterPro" id="IPR013549">
    <property type="entry name" value="DUF1731"/>
</dbReference>
<reference evidence="4" key="1">
    <citation type="submission" date="2021-08" db="EMBL/GenBank/DDBJ databases">
        <title>Flavobacterium sp. strain CC-SYL302.</title>
        <authorList>
            <person name="Lin S.-Y."/>
            <person name="Lee T.-H."/>
            <person name="Young C.-C."/>
        </authorList>
    </citation>
    <scope>NUCLEOTIDE SEQUENCE</scope>
    <source>
        <strain evidence="4">CC-SYL302</strain>
    </source>
</reference>
<feature type="domain" description="DUF1731" evidence="3">
    <location>
        <begin position="256"/>
        <end position="301"/>
    </location>
</feature>
<dbReference type="PANTHER" id="PTHR11092">
    <property type="entry name" value="SUGAR NUCLEOTIDE EPIMERASE RELATED"/>
    <property type="match status" value="1"/>
</dbReference>
<dbReference type="PANTHER" id="PTHR11092:SF0">
    <property type="entry name" value="EPIMERASE FAMILY PROTEIN SDR39U1"/>
    <property type="match status" value="1"/>
</dbReference>
<dbReference type="Gene3D" id="3.40.50.720">
    <property type="entry name" value="NAD(P)-binding Rossmann-like Domain"/>
    <property type="match status" value="1"/>
</dbReference>
<dbReference type="Proteomes" id="UP001163328">
    <property type="component" value="Chromosome"/>
</dbReference>
<evidence type="ECO:0000259" key="3">
    <source>
        <dbReference type="Pfam" id="PF08338"/>
    </source>
</evidence>
<evidence type="ECO:0000256" key="1">
    <source>
        <dbReference type="ARBA" id="ARBA00009353"/>
    </source>
</evidence>